<dbReference type="Gene3D" id="1.20.1070.10">
    <property type="entry name" value="Rhodopsin 7-helix transmembrane proteins"/>
    <property type="match status" value="1"/>
</dbReference>
<comment type="caution">
    <text evidence="9">The sequence shown here is derived from an EMBL/GenBank/DDBJ whole genome shotgun (WGS) entry which is preliminary data.</text>
</comment>
<keyword evidence="3 8" id="KW-0812">Transmembrane</keyword>
<dbReference type="GO" id="GO:0005886">
    <property type="term" value="C:plasma membrane"/>
    <property type="evidence" value="ECO:0007669"/>
    <property type="project" value="TreeGrafter"/>
</dbReference>
<dbReference type="Pfam" id="PF13853">
    <property type="entry name" value="7tm_4"/>
    <property type="match status" value="1"/>
</dbReference>
<dbReference type="Proteomes" id="UP000812440">
    <property type="component" value="Chromosome 2"/>
</dbReference>
<proteinExistence type="predicted"/>
<keyword evidence="6 8" id="KW-0472">Membrane</keyword>
<dbReference type="InterPro" id="IPR050402">
    <property type="entry name" value="OR51/52/56-like"/>
</dbReference>
<evidence type="ECO:0000256" key="3">
    <source>
        <dbReference type="ARBA" id="ARBA00022692"/>
    </source>
</evidence>
<evidence type="ECO:0000256" key="8">
    <source>
        <dbReference type="SAM" id="Phobius"/>
    </source>
</evidence>
<evidence type="ECO:0000256" key="2">
    <source>
        <dbReference type="ARBA" id="ARBA00022606"/>
    </source>
</evidence>
<dbReference type="AlphaFoldDB" id="A0A8T2K5Q1"/>
<reference evidence="9" key="1">
    <citation type="thesis" date="2020" institute="ProQuest LLC" country="789 East Eisenhower Parkway, Ann Arbor, MI, USA">
        <title>Comparative Genomics and Chromosome Evolution.</title>
        <authorList>
            <person name="Mudd A.B."/>
        </authorList>
    </citation>
    <scope>NUCLEOTIDE SEQUENCE</scope>
    <source>
        <strain evidence="9">Female2</strain>
        <tissue evidence="9">Blood</tissue>
    </source>
</reference>
<sequence>MVGNRLVIVVIYCKITLPIYLFLYMLSPSDLLFSLSTCPTVMTIFWFNSRQIQSHVCLLQMFFVQTLSVVSSGLLLSMAFDIYLAIFNPLRYTSILPMLFLPKIGVASAAWSIIIHIPLVYSLELLPYCKGNVLSHSYCLHQDVLKLSCDGTNTLILPMAW</sequence>
<feature type="transmembrane region" description="Helical" evidence="8">
    <location>
        <begin position="61"/>
        <end position="86"/>
    </location>
</feature>
<dbReference type="GO" id="GO:0004984">
    <property type="term" value="F:olfactory receptor activity"/>
    <property type="evidence" value="ECO:0007669"/>
    <property type="project" value="InterPro"/>
</dbReference>
<dbReference type="SUPFAM" id="SSF81321">
    <property type="entry name" value="Family A G protein-coupled receptor-like"/>
    <property type="match status" value="1"/>
</dbReference>
<feature type="transmembrane region" description="Helical" evidence="8">
    <location>
        <begin position="31"/>
        <end position="49"/>
    </location>
</feature>
<keyword evidence="7" id="KW-0807">Transducer</keyword>
<dbReference type="GO" id="GO:0007186">
    <property type="term" value="P:G protein-coupled receptor signaling pathway"/>
    <property type="evidence" value="ECO:0007669"/>
    <property type="project" value="InterPro"/>
</dbReference>
<feature type="transmembrane region" description="Helical" evidence="8">
    <location>
        <begin position="98"/>
        <end position="121"/>
    </location>
</feature>
<evidence type="ECO:0000256" key="6">
    <source>
        <dbReference type="ARBA" id="ARBA00023136"/>
    </source>
</evidence>
<keyword evidence="2" id="KW-0716">Sensory transduction</keyword>
<comment type="subcellular location">
    <subcellularLocation>
        <location evidence="1">Membrane</location>
        <topology evidence="1">Multi-pass membrane protein</topology>
    </subcellularLocation>
</comment>
<protein>
    <submittedName>
        <fullName evidence="9">Uncharacterized protein</fullName>
    </submittedName>
</protein>
<accession>A0A8T2K5Q1</accession>
<keyword evidence="5 8" id="KW-1133">Transmembrane helix</keyword>
<organism evidence="9 10">
    <name type="scientific">Hymenochirus boettgeri</name>
    <name type="common">Congo dwarf clawed frog</name>
    <dbReference type="NCBI Taxonomy" id="247094"/>
    <lineage>
        <taxon>Eukaryota</taxon>
        <taxon>Metazoa</taxon>
        <taxon>Chordata</taxon>
        <taxon>Craniata</taxon>
        <taxon>Vertebrata</taxon>
        <taxon>Euteleostomi</taxon>
        <taxon>Amphibia</taxon>
        <taxon>Batrachia</taxon>
        <taxon>Anura</taxon>
        <taxon>Pipoidea</taxon>
        <taxon>Pipidae</taxon>
        <taxon>Pipinae</taxon>
        <taxon>Hymenochirus</taxon>
    </lineage>
</organism>
<keyword evidence="4" id="KW-0552">Olfaction</keyword>
<name>A0A8T2K5Q1_9PIPI</name>
<dbReference type="PANTHER" id="PTHR26450:SF87">
    <property type="entry name" value="OLFACTORY RECEPTOR 51F2"/>
    <property type="match status" value="1"/>
</dbReference>
<evidence type="ECO:0000256" key="1">
    <source>
        <dbReference type="ARBA" id="ARBA00004141"/>
    </source>
</evidence>
<gene>
    <name evidence="9" type="ORF">GDO86_004575</name>
</gene>
<keyword evidence="10" id="KW-1185">Reference proteome</keyword>
<evidence type="ECO:0000256" key="4">
    <source>
        <dbReference type="ARBA" id="ARBA00022725"/>
    </source>
</evidence>
<evidence type="ECO:0000256" key="5">
    <source>
        <dbReference type="ARBA" id="ARBA00022989"/>
    </source>
</evidence>
<dbReference type="OrthoDB" id="6144443at2759"/>
<dbReference type="PANTHER" id="PTHR26450">
    <property type="entry name" value="OLFACTORY RECEPTOR 56B1-RELATED"/>
    <property type="match status" value="1"/>
</dbReference>
<feature type="transmembrane region" description="Helical" evidence="8">
    <location>
        <begin position="7"/>
        <end position="25"/>
    </location>
</feature>
<dbReference type="InterPro" id="IPR000725">
    <property type="entry name" value="Olfact_rcpt"/>
</dbReference>
<evidence type="ECO:0000313" key="9">
    <source>
        <dbReference type="EMBL" id="KAG8452835.1"/>
    </source>
</evidence>
<dbReference type="EMBL" id="JAACNH010000002">
    <property type="protein sequence ID" value="KAG8452835.1"/>
    <property type="molecule type" value="Genomic_DNA"/>
</dbReference>
<evidence type="ECO:0000313" key="10">
    <source>
        <dbReference type="Proteomes" id="UP000812440"/>
    </source>
</evidence>
<evidence type="ECO:0000256" key="7">
    <source>
        <dbReference type="ARBA" id="ARBA00023224"/>
    </source>
</evidence>